<evidence type="ECO:0000313" key="2">
    <source>
        <dbReference type="Proteomes" id="UP000805649"/>
    </source>
</evidence>
<evidence type="ECO:0000313" key="1">
    <source>
        <dbReference type="EMBL" id="KAL0937048.1"/>
    </source>
</evidence>
<name>A0ACC3YYL9_COLTU</name>
<keyword evidence="2" id="KW-1185">Reference proteome</keyword>
<dbReference type="Proteomes" id="UP000805649">
    <property type="component" value="Unassembled WGS sequence"/>
</dbReference>
<protein>
    <submittedName>
        <fullName evidence="1">Uncharacterized protein</fullName>
    </submittedName>
</protein>
<reference evidence="1 2" key="1">
    <citation type="journal article" date="2020" name="Phytopathology">
        <title>Genome Sequence Resources of Colletotrichum truncatum, C. plurivorum, C. musicola, and C. sojae: Four Species Pathogenic to Soybean (Glycine max).</title>
        <authorList>
            <person name="Rogerio F."/>
            <person name="Boufleur T.R."/>
            <person name="Ciampi-Guillardi M."/>
            <person name="Sukno S.A."/>
            <person name="Thon M.R."/>
            <person name="Massola Junior N.S."/>
            <person name="Baroncelli R."/>
        </authorList>
    </citation>
    <scope>NUCLEOTIDE SEQUENCE [LARGE SCALE GENOMIC DNA]</scope>
    <source>
        <strain evidence="1 2">CMES1059</strain>
    </source>
</reference>
<accession>A0ACC3YYL9</accession>
<proteinExistence type="predicted"/>
<organism evidence="1 2">
    <name type="scientific">Colletotrichum truncatum</name>
    <name type="common">Anthracnose fungus</name>
    <name type="synonym">Colletotrichum capsici</name>
    <dbReference type="NCBI Taxonomy" id="5467"/>
    <lineage>
        <taxon>Eukaryota</taxon>
        <taxon>Fungi</taxon>
        <taxon>Dikarya</taxon>
        <taxon>Ascomycota</taxon>
        <taxon>Pezizomycotina</taxon>
        <taxon>Sordariomycetes</taxon>
        <taxon>Hypocreomycetidae</taxon>
        <taxon>Glomerellales</taxon>
        <taxon>Glomerellaceae</taxon>
        <taxon>Colletotrichum</taxon>
        <taxon>Colletotrichum truncatum species complex</taxon>
    </lineage>
</organism>
<comment type="caution">
    <text evidence="1">The sequence shown here is derived from an EMBL/GenBank/DDBJ whole genome shotgun (WGS) entry which is preliminary data.</text>
</comment>
<dbReference type="EMBL" id="VUJX02000005">
    <property type="protein sequence ID" value="KAL0937048.1"/>
    <property type="molecule type" value="Genomic_DNA"/>
</dbReference>
<gene>
    <name evidence="1" type="ORF">CTRU02_209264</name>
</gene>
<sequence>MNLSFSISLLIWALCVLGSPLLQRRDSDLDSTRCPNYCAGTNSSDSSESTLYVCGDKRLGPNTLPSGIPLEGIVGMNSTYRRFGGLCPGEFLAKYTNASSGQFVYPPHDGYNLDTAGKVITFSLTLTPGLFIDRFGSEYGKYVAPAGAPYAQRSLPPVNLNAAQDAKYPYNYYVYVVVRSIVVQAGPIAPWFGQQGLGLQFLMPSTLLELVEQGYLARVDLEADPNW</sequence>